<dbReference type="GO" id="GO:0004222">
    <property type="term" value="F:metalloendopeptidase activity"/>
    <property type="evidence" value="ECO:0007669"/>
    <property type="project" value="InterPro"/>
</dbReference>
<name>A0A1F4XEH3_9BACT</name>
<organism evidence="6 7">
    <name type="scientific">Candidatus Adlerbacteria bacterium RIFCSPLOWO2_01_FULL_51_16</name>
    <dbReference type="NCBI Taxonomy" id="1797243"/>
    <lineage>
        <taxon>Bacteria</taxon>
        <taxon>Candidatus Adleribacteriota</taxon>
    </lineage>
</organism>
<evidence type="ECO:0000313" key="7">
    <source>
        <dbReference type="Proteomes" id="UP000176185"/>
    </source>
</evidence>
<dbReference type="Pfam" id="PF00675">
    <property type="entry name" value="Peptidase_M16"/>
    <property type="match status" value="1"/>
</dbReference>
<dbReference type="AlphaFoldDB" id="A0A1F4XEH3"/>
<dbReference type="Pfam" id="PF05193">
    <property type="entry name" value="Peptidase_M16_C"/>
    <property type="match status" value="1"/>
</dbReference>
<dbReference type="GO" id="GO:0006508">
    <property type="term" value="P:proteolysis"/>
    <property type="evidence" value="ECO:0007669"/>
    <property type="project" value="InterPro"/>
</dbReference>
<dbReference type="SUPFAM" id="SSF63411">
    <property type="entry name" value="LuxS/MPP-like metallohydrolase"/>
    <property type="match status" value="2"/>
</dbReference>
<evidence type="ECO:0000256" key="3">
    <source>
        <dbReference type="SAM" id="MobiDB-lite"/>
    </source>
</evidence>
<feature type="region of interest" description="Disordered" evidence="3">
    <location>
        <begin position="210"/>
        <end position="230"/>
    </location>
</feature>
<gene>
    <name evidence="6" type="ORF">A2943_01585</name>
</gene>
<dbReference type="Proteomes" id="UP000176185">
    <property type="component" value="Unassembled WGS sequence"/>
</dbReference>
<dbReference type="PROSITE" id="PS00143">
    <property type="entry name" value="INSULINASE"/>
    <property type="match status" value="1"/>
</dbReference>
<accession>A0A1F4XEH3</accession>
<sequence length="422" mass="47108">MKTKRTVLKNGLRVVTIPMKGNPTVTVLVLVEAGSHYEEKKQNGISHFLEHMCFKGTTKRATPSAISHELDALGATSNAFTGYEYTGYYAKARSELFPKLLDVIADLYLNPTVPAEELEKEKGVIIEEMHMYEDLPMRGAGDLLDAVMYGDQPAGRKIVGTKEIIRGMKRDTFLQYRTKHYVPKATVVVIAGNIDPKAALSKVKTYFGASAPARKPRKPPVREAQRSPQVGVQYKKSSQAHFRLGFRSVPVGHKDTYAIEVLRAILGAGMSSRLFKKLREEMGVCYYVRAESENNLDHGKFVIASGVDNTRIELVLSVILNELKQIKQILPPENELAKAKEYLIGNMLMGIESSDEAAEYFGGQEILHRPLESPEDYIQKIRKVTAVRVCAVAKKLFKNNRANLAVIGPFKSGSHFKKLIRL</sequence>
<feature type="domain" description="Peptidase M16 C-terminal" evidence="5">
    <location>
        <begin position="169"/>
        <end position="342"/>
    </location>
</feature>
<evidence type="ECO:0000256" key="2">
    <source>
        <dbReference type="RuleBase" id="RU004447"/>
    </source>
</evidence>
<feature type="domain" description="Peptidase M16 N-terminal" evidence="4">
    <location>
        <begin position="13"/>
        <end position="161"/>
    </location>
</feature>
<dbReference type="PANTHER" id="PTHR11851">
    <property type="entry name" value="METALLOPROTEASE"/>
    <property type="match status" value="1"/>
</dbReference>
<evidence type="ECO:0000259" key="5">
    <source>
        <dbReference type="Pfam" id="PF05193"/>
    </source>
</evidence>
<evidence type="ECO:0008006" key="8">
    <source>
        <dbReference type="Google" id="ProtNLM"/>
    </source>
</evidence>
<dbReference type="InterPro" id="IPR001431">
    <property type="entry name" value="Pept_M16_Zn_BS"/>
</dbReference>
<dbReference type="STRING" id="1797243.A2943_01585"/>
<reference evidence="6 7" key="1">
    <citation type="journal article" date="2016" name="Nat. Commun.">
        <title>Thousands of microbial genomes shed light on interconnected biogeochemical processes in an aquifer system.</title>
        <authorList>
            <person name="Anantharaman K."/>
            <person name="Brown C.T."/>
            <person name="Hug L.A."/>
            <person name="Sharon I."/>
            <person name="Castelle C.J."/>
            <person name="Probst A.J."/>
            <person name="Thomas B.C."/>
            <person name="Singh A."/>
            <person name="Wilkins M.J."/>
            <person name="Karaoz U."/>
            <person name="Brodie E.L."/>
            <person name="Williams K.H."/>
            <person name="Hubbard S.S."/>
            <person name="Banfield J.F."/>
        </authorList>
    </citation>
    <scope>NUCLEOTIDE SEQUENCE [LARGE SCALE GENOMIC DNA]</scope>
</reference>
<evidence type="ECO:0000313" key="6">
    <source>
        <dbReference type="EMBL" id="OGC80055.1"/>
    </source>
</evidence>
<dbReference type="InterPro" id="IPR007863">
    <property type="entry name" value="Peptidase_M16_C"/>
</dbReference>
<comment type="similarity">
    <text evidence="1 2">Belongs to the peptidase M16 family.</text>
</comment>
<dbReference type="InterPro" id="IPR011765">
    <property type="entry name" value="Pept_M16_N"/>
</dbReference>
<dbReference type="Gene3D" id="3.30.830.10">
    <property type="entry name" value="Metalloenzyme, LuxS/M16 peptidase-like"/>
    <property type="match status" value="2"/>
</dbReference>
<comment type="caution">
    <text evidence="6">The sequence shown here is derived from an EMBL/GenBank/DDBJ whole genome shotgun (WGS) entry which is preliminary data.</text>
</comment>
<dbReference type="PANTHER" id="PTHR11851:SF49">
    <property type="entry name" value="MITOCHONDRIAL-PROCESSING PEPTIDASE SUBUNIT ALPHA"/>
    <property type="match status" value="1"/>
</dbReference>
<evidence type="ECO:0000256" key="1">
    <source>
        <dbReference type="ARBA" id="ARBA00007261"/>
    </source>
</evidence>
<evidence type="ECO:0000259" key="4">
    <source>
        <dbReference type="Pfam" id="PF00675"/>
    </source>
</evidence>
<dbReference type="InterPro" id="IPR011249">
    <property type="entry name" value="Metalloenz_LuxS/M16"/>
</dbReference>
<protein>
    <recommendedName>
        <fullName evidence="8">Peptidase M16</fullName>
    </recommendedName>
</protein>
<dbReference type="InterPro" id="IPR050361">
    <property type="entry name" value="MPP/UQCRC_Complex"/>
</dbReference>
<proteinExistence type="inferred from homology"/>
<dbReference type="EMBL" id="MEWX01000030">
    <property type="protein sequence ID" value="OGC80055.1"/>
    <property type="molecule type" value="Genomic_DNA"/>
</dbReference>
<dbReference type="GO" id="GO:0046872">
    <property type="term" value="F:metal ion binding"/>
    <property type="evidence" value="ECO:0007669"/>
    <property type="project" value="InterPro"/>
</dbReference>